<dbReference type="InterPro" id="IPR004907">
    <property type="entry name" value="ATPase_V1-cplx_csu"/>
</dbReference>
<organism evidence="7 8">
    <name type="scientific">Actinidia rufa</name>
    <dbReference type="NCBI Taxonomy" id="165716"/>
    <lineage>
        <taxon>Eukaryota</taxon>
        <taxon>Viridiplantae</taxon>
        <taxon>Streptophyta</taxon>
        <taxon>Embryophyta</taxon>
        <taxon>Tracheophyta</taxon>
        <taxon>Spermatophyta</taxon>
        <taxon>Magnoliopsida</taxon>
        <taxon>eudicotyledons</taxon>
        <taxon>Gunneridae</taxon>
        <taxon>Pentapetalae</taxon>
        <taxon>asterids</taxon>
        <taxon>Ericales</taxon>
        <taxon>Actinidiaceae</taxon>
        <taxon>Actinidia</taxon>
    </lineage>
</organism>
<dbReference type="Proteomes" id="UP000585474">
    <property type="component" value="Unassembled WGS sequence"/>
</dbReference>
<dbReference type="GO" id="GO:0000221">
    <property type="term" value="C:vacuolar proton-transporting V-type ATPase, V1 domain"/>
    <property type="evidence" value="ECO:0007669"/>
    <property type="project" value="TreeGrafter"/>
</dbReference>
<dbReference type="Pfam" id="PF03223">
    <property type="entry name" value="V-ATPase_C"/>
    <property type="match status" value="1"/>
</dbReference>
<keyword evidence="3 5" id="KW-0375">Hydrogen ion transport</keyword>
<proteinExistence type="inferred from homology"/>
<name>A0A7J0GB37_9ERIC</name>
<keyword evidence="6" id="KW-0732">Signal</keyword>
<evidence type="ECO:0000256" key="5">
    <source>
        <dbReference type="RuleBase" id="RU364010"/>
    </source>
</evidence>
<comment type="similarity">
    <text evidence="1 5">Belongs to the V-ATPase C subunit family.</text>
</comment>
<evidence type="ECO:0000256" key="4">
    <source>
        <dbReference type="ARBA" id="ARBA00023065"/>
    </source>
</evidence>
<dbReference type="PANTHER" id="PTHR10137">
    <property type="entry name" value="V-TYPE PROTON ATPASE SUBUNIT C"/>
    <property type="match status" value="1"/>
</dbReference>
<evidence type="ECO:0000313" key="7">
    <source>
        <dbReference type="EMBL" id="GFZ08026.1"/>
    </source>
</evidence>
<accession>A0A7J0GB37</accession>
<dbReference type="SUPFAM" id="SSF118203">
    <property type="entry name" value="Vacuolar ATP synthase subunit C"/>
    <property type="match status" value="1"/>
</dbReference>
<comment type="subunit">
    <text evidence="5">V-ATPase is a heteromultimeric enzyme composed of a peripheral catalytic V1 complex (components A to H) attached to an integral membrane V0 proton pore complex.</text>
</comment>
<feature type="chain" id="PRO_5029784700" description="V-type proton ATPase subunit C" evidence="6">
    <location>
        <begin position="18"/>
        <end position="206"/>
    </location>
</feature>
<comment type="function">
    <text evidence="5">Subunit of the V1 complex of vacuolar(H+)-ATPase (V-ATPase), a multisubunit enzyme composed of a peripheral complex (V1) that hydrolyzes ATP and a membrane integral complex (V0) that translocates protons. V-ATPase is responsible for acidifying and maintaining the pH of intracellular compartments and in some cell types, is targeted to the plasma membrane, where it is responsible for acidifying the extracellular environment. Subunit C is necessary for the assembly of the catalytic sector of the enzyme and is likely to have a specific function in its catalytic activity.</text>
</comment>
<gene>
    <name evidence="7" type="ORF">Acr_19g0009630</name>
</gene>
<keyword evidence="8" id="KW-1185">Reference proteome</keyword>
<sequence length="206" mass="23127">MQVFSSWIHFCAVRVFAGSILRYGLPPSFLSVVMASVKSEKKIRAILEGLCDIANSERIVPDNIWAALTLPKSYPALSRRVSDQNAPPYLLPQSICCVIREEVQDERSKVKNLSEELMAYESFMKFYQIPYLDGQLAAALPNSAPENVDGAVVCWRQRGFWSAVSSVGSNSWVRIAKERKPMRSRLARSFSAMMSHRCGGPFPFTL</sequence>
<dbReference type="InterPro" id="IPR036132">
    <property type="entry name" value="Vac_ATP_synth_c_sf"/>
</dbReference>
<evidence type="ECO:0000256" key="1">
    <source>
        <dbReference type="ARBA" id="ARBA00006138"/>
    </source>
</evidence>
<reference evidence="7 8" key="1">
    <citation type="submission" date="2019-07" db="EMBL/GenBank/DDBJ databases">
        <title>De Novo Assembly of kiwifruit Actinidia rufa.</title>
        <authorList>
            <person name="Sugita-Konishi S."/>
            <person name="Sato K."/>
            <person name="Mori E."/>
            <person name="Abe Y."/>
            <person name="Kisaki G."/>
            <person name="Hamano K."/>
            <person name="Suezawa K."/>
            <person name="Otani M."/>
            <person name="Fukuda T."/>
            <person name="Manabe T."/>
            <person name="Gomi K."/>
            <person name="Tabuchi M."/>
            <person name="Akimitsu K."/>
            <person name="Kataoka I."/>
        </authorList>
    </citation>
    <scope>NUCLEOTIDE SEQUENCE [LARGE SCALE GENOMIC DNA]</scope>
    <source>
        <strain evidence="8">cv. Fuchu</strain>
    </source>
</reference>
<dbReference type="EMBL" id="BJWL01000019">
    <property type="protein sequence ID" value="GFZ08026.1"/>
    <property type="molecule type" value="Genomic_DNA"/>
</dbReference>
<protein>
    <recommendedName>
        <fullName evidence="5">V-type proton ATPase subunit C</fullName>
    </recommendedName>
</protein>
<comment type="caution">
    <text evidence="7">The sequence shown here is derived from an EMBL/GenBank/DDBJ whole genome shotgun (WGS) entry which is preliminary data.</text>
</comment>
<evidence type="ECO:0000313" key="8">
    <source>
        <dbReference type="Proteomes" id="UP000585474"/>
    </source>
</evidence>
<dbReference type="GO" id="GO:0046961">
    <property type="term" value="F:proton-transporting ATPase activity, rotational mechanism"/>
    <property type="evidence" value="ECO:0007669"/>
    <property type="project" value="InterPro"/>
</dbReference>
<keyword evidence="4 5" id="KW-0406">Ion transport</keyword>
<dbReference type="OrthoDB" id="1930411at2759"/>
<dbReference type="Gene3D" id="3.30.70.1180">
    <property type="entry name" value="Vacuolar atp synthase subunit c, domain 1"/>
    <property type="match status" value="1"/>
</dbReference>
<dbReference type="PANTHER" id="PTHR10137:SF0">
    <property type="entry name" value="V-TYPE PROTON ATPASE SUBUNIT C"/>
    <property type="match status" value="1"/>
</dbReference>
<dbReference type="AlphaFoldDB" id="A0A7J0GB37"/>
<feature type="signal peptide" evidence="6">
    <location>
        <begin position="1"/>
        <end position="17"/>
    </location>
</feature>
<dbReference type="Gene3D" id="1.20.1460.10">
    <property type="entry name" value="subunit c (vma5p) of the yeast v-atpase, domain 2"/>
    <property type="match status" value="1"/>
</dbReference>
<evidence type="ECO:0000256" key="2">
    <source>
        <dbReference type="ARBA" id="ARBA00022448"/>
    </source>
</evidence>
<evidence type="ECO:0000256" key="6">
    <source>
        <dbReference type="SAM" id="SignalP"/>
    </source>
</evidence>
<keyword evidence="2 5" id="KW-0813">Transport</keyword>
<evidence type="ECO:0000256" key="3">
    <source>
        <dbReference type="ARBA" id="ARBA00022781"/>
    </source>
</evidence>